<evidence type="ECO:0000259" key="2">
    <source>
        <dbReference type="SMART" id="SM00645"/>
    </source>
</evidence>
<evidence type="ECO:0000256" key="1">
    <source>
        <dbReference type="SAM" id="SignalP"/>
    </source>
</evidence>
<keyword evidence="1" id="KW-0732">Signal</keyword>
<feature type="chain" id="PRO_5041915227" evidence="1">
    <location>
        <begin position="20"/>
        <end position="609"/>
    </location>
</feature>
<organism evidence="3 4">
    <name type="scientific">Lacihabitans soyangensis</name>
    <dbReference type="NCBI Taxonomy" id="869394"/>
    <lineage>
        <taxon>Bacteria</taxon>
        <taxon>Pseudomonadati</taxon>
        <taxon>Bacteroidota</taxon>
        <taxon>Cytophagia</taxon>
        <taxon>Cytophagales</taxon>
        <taxon>Leadbetterellaceae</taxon>
        <taxon>Lacihabitans</taxon>
    </lineage>
</organism>
<dbReference type="Pfam" id="PF14326">
    <property type="entry name" value="DUF4384"/>
    <property type="match status" value="1"/>
</dbReference>
<name>A0AAE3H0J8_9BACT</name>
<keyword evidence="4" id="KW-1185">Reference proteome</keyword>
<sequence>MKKTFFLILCVFLSNISKAQIYVLETQGQVSLNGKVLKKGDQVSEKSLLIFGKESKLNLLSPSGFINIDSNIPNINTTELGILIKNQELSKSTTTRSFSESENIPLEKELTNIMDILARNGQSFEQNYGNYIEPYLKSRFDENAVKKAFDFLQNKYDKSLPTLTGLMSDEAQYQSIPQVSRLINRSYTSLPERFSLKEYCPKPGLQQYSDCVGWSTTYAARTILYAIRNNIKNRQTITAETFAPSFTYSQIKSSQTEAACKQGSYIQDAVKLIKDLGSIKNVDFEYSCSPVIENQDVRMASKFKIKNYKRLSRDYNSDRSQMMENIKKSLSEKRPVVIAMEVYDSFQRPSASATKGLWEGKKGKMVSRHAITVIGYDDTKYGGAFEIINSWGTFWGNEGFTWLKYKDFAAVTYEAYEMADYEASTPNNTWADLAGSFEVILDNGNSMPVRLNNSTTETVNYTATKSYSTGTQFRLSFTNNQPAYVYLLSYGTNTQKVSNIFPFDGYSALLDYSKNEIMIPNEDYWVQLDNNIGTDYLCILFSKEELDIKAITKQMQRQSGSFDTKLKAVLQNKMVENRSINLAKDKINFEAKLNGKTVIPITLEINHVN</sequence>
<dbReference type="Proteomes" id="UP001204144">
    <property type="component" value="Unassembled WGS sequence"/>
</dbReference>
<dbReference type="Pfam" id="PF00112">
    <property type="entry name" value="Peptidase_C1"/>
    <property type="match status" value="1"/>
</dbReference>
<dbReference type="SUPFAM" id="SSF54001">
    <property type="entry name" value="Cysteine proteinases"/>
    <property type="match status" value="1"/>
</dbReference>
<dbReference type="GO" id="GO:0006508">
    <property type="term" value="P:proteolysis"/>
    <property type="evidence" value="ECO:0007669"/>
    <property type="project" value="InterPro"/>
</dbReference>
<dbReference type="AlphaFoldDB" id="A0AAE3H0J8"/>
<proteinExistence type="predicted"/>
<accession>A0AAE3H0J8</accession>
<evidence type="ECO:0000313" key="4">
    <source>
        <dbReference type="Proteomes" id="UP001204144"/>
    </source>
</evidence>
<reference evidence="3 4" key="1">
    <citation type="submission" date="2018-11" db="EMBL/GenBank/DDBJ databases">
        <title>Novel bacteria species description.</title>
        <authorList>
            <person name="Han J.-H."/>
        </authorList>
    </citation>
    <scope>NUCLEOTIDE SEQUENCE [LARGE SCALE GENOMIC DNA]</scope>
    <source>
        <strain evidence="3 4">KCTC23259</strain>
    </source>
</reference>
<dbReference type="GO" id="GO:0008234">
    <property type="term" value="F:cysteine-type peptidase activity"/>
    <property type="evidence" value="ECO:0007669"/>
    <property type="project" value="InterPro"/>
</dbReference>
<dbReference type="InterPro" id="IPR000668">
    <property type="entry name" value="Peptidase_C1A_C"/>
</dbReference>
<dbReference type="SMART" id="SM00645">
    <property type="entry name" value="Pept_C1"/>
    <property type="match status" value="1"/>
</dbReference>
<feature type="signal peptide" evidence="1">
    <location>
        <begin position="1"/>
        <end position="19"/>
    </location>
</feature>
<protein>
    <submittedName>
        <fullName evidence="3">DUF4384 domain-containing protein</fullName>
    </submittedName>
</protein>
<evidence type="ECO:0000313" key="3">
    <source>
        <dbReference type="EMBL" id="MCP9761861.1"/>
    </source>
</evidence>
<comment type="caution">
    <text evidence="3">The sequence shown here is derived from an EMBL/GenBank/DDBJ whole genome shotgun (WGS) entry which is preliminary data.</text>
</comment>
<dbReference type="RefSeq" id="WP_255035604.1">
    <property type="nucleotide sequence ID" value="NZ_RJUF01000003.1"/>
</dbReference>
<dbReference type="InterPro" id="IPR025493">
    <property type="entry name" value="DUF4384"/>
</dbReference>
<gene>
    <name evidence="3" type="ORF">EGI31_02760</name>
</gene>
<dbReference type="EMBL" id="RJUF01000003">
    <property type="protein sequence ID" value="MCP9761861.1"/>
    <property type="molecule type" value="Genomic_DNA"/>
</dbReference>
<dbReference type="InterPro" id="IPR038765">
    <property type="entry name" value="Papain-like_cys_pep_sf"/>
</dbReference>
<feature type="domain" description="Peptidase C1A papain C-terminal" evidence="2">
    <location>
        <begin position="190"/>
        <end position="412"/>
    </location>
</feature>
<dbReference type="CDD" id="cd02619">
    <property type="entry name" value="Peptidase_C1"/>
    <property type="match status" value="1"/>
</dbReference>
<dbReference type="Gene3D" id="3.90.70.10">
    <property type="entry name" value="Cysteine proteinases"/>
    <property type="match status" value="1"/>
</dbReference>